<proteinExistence type="predicted"/>
<dbReference type="PRINTS" id="PR00455">
    <property type="entry name" value="HTHTETR"/>
</dbReference>
<dbReference type="PROSITE" id="PS50977">
    <property type="entry name" value="HTH_TETR_2"/>
    <property type="match status" value="1"/>
</dbReference>
<dbReference type="Gene3D" id="1.10.357.10">
    <property type="entry name" value="Tetracycline Repressor, domain 2"/>
    <property type="match status" value="1"/>
</dbReference>
<organism evidence="6 7">
    <name type="scientific">Nonomuraea monospora</name>
    <dbReference type="NCBI Taxonomy" id="568818"/>
    <lineage>
        <taxon>Bacteria</taxon>
        <taxon>Bacillati</taxon>
        <taxon>Actinomycetota</taxon>
        <taxon>Actinomycetes</taxon>
        <taxon>Streptosporangiales</taxon>
        <taxon>Streptosporangiaceae</taxon>
        <taxon>Nonomuraea</taxon>
    </lineage>
</organism>
<dbReference type="PANTHER" id="PTHR30055">
    <property type="entry name" value="HTH-TYPE TRANSCRIPTIONAL REGULATOR RUTR"/>
    <property type="match status" value="1"/>
</dbReference>
<keyword evidence="7" id="KW-1185">Reference proteome</keyword>
<evidence type="ECO:0000256" key="3">
    <source>
        <dbReference type="ARBA" id="ARBA00023163"/>
    </source>
</evidence>
<dbReference type="SUPFAM" id="SSF48498">
    <property type="entry name" value="Tetracyclin repressor-like, C-terminal domain"/>
    <property type="match status" value="1"/>
</dbReference>
<keyword evidence="1" id="KW-0805">Transcription regulation</keyword>
<sequence length="207" mass="21901">MSPRKAPALHGTDLSLREHLIATAERLIAERGTTGLTVRAIAREAGVADGVLYNHFADKEELLALAVRAHLRTVGQALGELPRPGDGSVRSNLRAHFLYGVAFHKAVLPAFAGLIGQPRVLDAFNASGVSGEDWRDQLREYLRGEVELGRLSPGAKVDAVVAMIVGVCHETVLTGLLYGASDASELSGEFVDDLVSTVLEGIGPAGM</sequence>
<dbReference type="InterPro" id="IPR001647">
    <property type="entry name" value="HTH_TetR"/>
</dbReference>
<dbReference type="InterPro" id="IPR009057">
    <property type="entry name" value="Homeodomain-like_sf"/>
</dbReference>
<evidence type="ECO:0000256" key="2">
    <source>
        <dbReference type="ARBA" id="ARBA00023125"/>
    </source>
</evidence>
<protein>
    <submittedName>
        <fullName evidence="6">TetR/AcrR family transcriptional regulator</fullName>
    </submittedName>
</protein>
<name>A0ABN3CY39_9ACTN</name>
<feature type="domain" description="HTH tetR-type" evidence="5">
    <location>
        <begin position="14"/>
        <end position="74"/>
    </location>
</feature>
<dbReference type="Gene3D" id="1.10.10.60">
    <property type="entry name" value="Homeodomain-like"/>
    <property type="match status" value="1"/>
</dbReference>
<dbReference type="InterPro" id="IPR036271">
    <property type="entry name" value="Tet_transcr_reg_TetR-rel_C_sf"/>
</dbReference>
<feature type="DNA-binding region" description="H-T-H motif" evidence="4">
    <location>
        <begin position="37"/>
        <end position="56"/>
    </location>
</feature>
<reference evidence="6 7" key="1">
    <citation type="journal article" date="2019" name="Int. J. Syst. Evol. Microbiol.">
        <title>The Global Catalogue of Microorganisms (GCM) 10K type strain sequencing project: providing services to taxonomists for standard genome sequencing and annotation.</title>
        <authorList>
            <consortium name="The Broad Institute Genomics Platform"/>
            <consortium name="The Broad Institute Genome Sequencing Center for Infectious Disease"/>
            <person name="Wu L."/>
            <person name="Ma J."/>
        </authorList>
    </citation>
    <scope>NUCLEOTIDE SEQUENCE [LARGE SCALE GENOMIC DNA]</scope>
    <source>
        <strain evidence="6 7">JCM 16114</strain>
    </source>
</reference>
<keyword evidence="2 4" id="KW-0238">DNA-binding</keyword>
<evidence type="ECO:0000259" key="5">
    <source>
        <dbReference type="PROSITE" id="PS50977"/>
    </source>
</evidence>
<evidence type="ECO:0000313" key="6">
    <source>
        <dbReference type="EMBL" id="GAA2214359.1"/>
    </source>
</evidence>
<dbReference type="Pfam" id="PF00440">
    <property type="entry name" value="TetR_N"/>
    <property type="match status" value="1"/>
</dbReference>
<dbReference type="Proteomes" id="UP001499843">
    <property type="component" value="Unassembled WGS sequence"/>
</dbReference>
<evidence type="ECO:0000313" key="7">
    <source>
        <dbReference type="Proteomes" id="UP001499843"/>
    </source>
</evidence>
<accession>A0ABN3CY39</accession>
<comment type="caution">
    <text evidence="6">The sequence shown here is derived from an EMBL/GenBank/DDBJ whole genome shotgun (WGS) entry which is preliminary data.</text>
</comment>
<dbReference type="PANTHER" id="PTHR30055:SF234">
    <property type="entry name" value="HTH-TYPE TRANSCRIPTIONAL REGULATOR BETI"/>
    <property type="match status" value="1"/>
</dbReference>
<keyword evidence="3" id="KW-0804">Transcription</keyword>
<dbReference type="RefSeq" id="WP_344491737.1">
    <property type="nucleotide sequence ID" value="NZ_BAAAQX010000040.1"/>
</dbReference>
<dbReference type="SUPFAM" id="SSF46689">
    <property type="entry name" value="Homeodomain-like"/>
    <property type="match status" value="1"/>
</dbReference>
<dbReference type="InterPro" id="IPR050109">
    <property type="entry name" value="HTH-type_TetR-like_transc_reg"/>
</dbReference>
<gene>
    <name evidence="6" type="ORF">GCM10009850_098240</name>
</gene>
<dbReference type="EMBL" id="BAAAQX010000040">
    <property type="protein sequence ID" value="GAA2214359.1"/>
    <property type="molecule type" value="Genomic_DNA"/>
</dbReference>
<evidence type="ECO:0000256" key="1">
    <source>
        <dbReference type="ARBA" id="ARBA00023015"/>
    </source>
</evidence>
<evidence type="ECO:0000256" key="4">
    <source>
        <dbReference type="PROSITE-ProRule" id="PRU00335"/>
    </source>
</evidence>